<keyword evidence="1" id="KW-0812">Transmembrane</keyword>
<accession>V6SB05</accession>
<evidence type="ECO:0000313" key="3">
    <source>
        <dbReference type="Proteomes" id="UP000030149"/>
    </source>
</evidence>
<evidence type="ECO:0000313" key="2">
    <source>
        <dbReference type="EMBL" id="KGO96069.1"/>
    </source>
</evidence>
<proteinExistence type="predicted"/>
<organism evidence="2 3">
    <name type="scientific">Flavobacterium enshiense DK69</name>
    <dbReference type="NCBI Taxonomy" id="1107311"/>
    <lineage>
        <taxon>Bacteria</taxon>
        <taxon>Pseudomonadati</taxon>
        <taxon>Bacteroidota</taxon>
        <taxon>Flavobacteriia</taxon>
        <taxon>Flavobacteriales</taxon>
        <taxon>Flavobacteriaceae</taxon>
        <taxon>Flavobacterium</taxon>
    </lineage>
</organism>
<feature type="transmembrane region" description="Helical" evidence="1">
    <location>
        <begin position="130"/>
        <end position="147"/>
    </location>
</feature>
<reference evidence="2 3" key="2">
    <citation type="journal article" date="2015" name="Stand. Genomic Sci.">
        <title>High quality draft genomic sequence of Flavobacterium enshiense DK69(T) and comparison among Flavobacterium genomes.</title>
        <authorList>
            <person name="Zeng Z."/>
            <person name="Chen C."/>
            <person name="Du H."/>
            <person name="Wang G."/>
            <person name="Li M."/>
        </authorList>
    </citation>
    <scope>NUCLEOTIDE SEQUENCE [LARGE SCALE GENOMIC DNA]</scope>
    <source>
        <strain evidence="2 3">DK69</strain>
    </source>
</reference>
<feature type="transmembrane region" description="Helical" evidence="1">
    <location>
        <begin position="103"/>
        <end position="123"/>
    </location>
</feature>
<dbReference type="Proteomes" id="UP000030149">
    <property type="component" value="Unassembled WGS sequence"/>
</dbReference>
<dbReference type="EMBL" id="JRLZ01000005">
    <property type="protein sequence ID" value="KGO96069.1"/>
    <property type="molecule type" value="Genomic_DNA"/>
</dbReference>
<feature type="transmembrane region" description="Helical" evidence="1">
    <location>
        <begin position="153"/>
        <end position="171"/>
    </location>
</feature>
<feature type="transmembrane region" description="Helical" evidence="1">
    <location>
        <begin position="58"/>
        <end position="76"/>
    </location>
</feature>
<comment type="caution">
    <text evidence="2">The sequence shown here is derived from an EMBL/GenBank/DDBJ whole genome shotgun (WGS) entry which is preliminary data.</text>
</comment>
<gene>
    <name evidence="2" type="ORF">Q767_07345</name>
</gene>
<dbReference type="RefSeq" id="WP_023573226.1">
    <property type="nucleotide sequence ID" value="NZ_AVCS01000008.1"/>
</dbReference>
<keyword evidence="1" id="KW-1133">Transmembrane helix</keyword>
<name>V6SB05_9FLAO</name>
<sequence>METQKNNENGKENDKEFKESSFAKGFTIIIGILVVILLIWSFGYLIMKKINESSSELISLYIALISLYGFIIMSVIKHINLNSDKEDSEKISLFPGIKSKEDAIIISLILIFGIPILVLGIAAVSFLLNLWYYLIATYILGVLFLYIISGKNIFFKILAFLLVLSSLYFGFKAREIIQFKFQVIYEDERIL</sequence>
<protein>
    <submittedName>
        <fullName evidence="2">Uncharacterized protein</fullName>
    </submittedName>
</protein>
<dbReference type="STRING" id="1107311.Q767_07345"/>
<keyword evidence="3" id="KW-1185">Reference proteome</keyword>
<dbReference type="PATRIC" id="fig|1107311.3.peg.1186"/>
<reference evidence="3" key="1">
    <citation type="submission" date="2013-09" db="EMBL/GenBank/DDBJ databases">
        <authorList>
            <person name="Zeng Z."/>
            <person name="Chen C."/>
        </authorList>
    </citation>
    <scope>NUCLEOTIDE SEQUENCE [LARGE SCALE GENOMIC DNA]</scope>
    <source>
        <strain evidence="3">DK69</strain>
    </source>
</reference>
<feature type="transmembrane region" description="Helical" evidence="1">
    <location>
        <begin position="25"/>
        <end position="46"/>
    </location>
</feature>
<keyword evidence="1" id="KW-0472">Membrane</keyword>
<dbReference type="AlphaFoldDB" id="V6SB05"/>
<evidence type="ECO:0000256" key="1">
    <source>
        <dbReference type="SAM" id="Phobius"/>
    </source>
</evidence>